<dbReference type="GO" id="GO:0030295">
    <property type="term" value="F:protein kinase activator activity"/>
    <property type="evidence" value="ECO:0007669"/>
    <property type="project" value="TreeGrafter"/>
</dbReference>
<gene>
    <name evidence="17" type="ORF">SAMN05892877_101327</name>
</gene>
<dbReference type="PROSITE" id="PS50113">
    <property type="entry name" value="PAC"/>
    <property type="match status" value="1"/>
</dbReference>
<evidence type="ECO:0000256" key="7">
    <source>
        <dbReference type="ARBA" id="ARBA00022741"/>
    </source>
</evidence>
<comment type="catalytic activity">
    <reaction evidence="1">
        <text>ATP + protein L-histidine = ADP + protein N-phospho-L-histidine.</text>
        <dbReference type="EC" id="2.7.13.3"/>
    </reaction>
</comment>
<sequence>MQSEHRHSQLTGVLAGLWCVLVGVAMMATWLAEPASLAERYPGFFGMKFNAAFAFLLIGIAFLLALARYHVLPILLTVPVFVYGALALSQHLFGLDLGIDELFHQPFVDIGTSVPGRIAPNTALCFMLASLAVMLRALRGGTDLLQLACAYISVIIAATSLVGYIIALEGAHDWIAFTRMSLQSATCFLAIGIGILYSGPRSAGRGTAIAVSLAVTTYLVLLSLAYVKVQSQMLAPLPQQPEALATTATTILNLILISGAIYVGLLAYSYWNSKRYRQSTSVLGESQRRLAAIIDHAIAGILTIGEDGTILSANPACQQIFGYPPATLIGRSVKMLLPEGERAAGGDVLRTKLLAGGEREARRKDGSTVPIDISVARVELSEGTIYTAIIRDISERKHFEQQLLTANAELEEFAYRTSHDLRSPIASSIGLLNISRELLENGEYDALGSTLGRMERNFNRLDGLIQNIIVLTRDRLLDEEDQTISVHDVVQSQADTLANLETENRVRIGNYVDPQLTIRNKPSKFEVIVGNLLSNAIKYHDPLEPEPRVDIYLEERQGSVRLIVEDNGIGVPEEKRQFLFRMFKRLHPSRSFGSGLGLYILKKSAESLGGTATYEPKEKGSRFIVELPNEDGGT</sequence>
<dbReference type="GO" id="GO:0007234">
    <property type="term" value="P:osmosensory signaling via phosphorelay pathway"/>
    <property type="evidence" value="ECO:0007669"/>
    <property type="project" value="TreeGrafter"/>
</dbReference>
<feature type="transmembrane region" description="Helical" evidence="13">
    <location>
        <begin position="247"/>
        <end position="271"/>
    </location>
</feature>
<dbReference type="Proteomes" id="UP000219167">
    <property type="component" value="Unassembled WGS sequence"/>
</dbReference>
<dbReference type="SMART" id="SM00091">
    <property type="entry name" value="PAS"/>
    <property type="match status" value="1"/>
</dbReference>
<feature type="domain" description="PAS" evidence="15">
    <location>
        <begin position="286"/>
        <end position="339"/>
    </location>
</feature>
<dbReference type="InterPro" id="IPR005467">
    <property type="entry name" value="His_kinase_dom"/>
</dbReference>
<dbReference type="InterPro" id="IPR050351">
    <property type="entry name" value="BphY/WalK/GraS-like"/>
</dbReference>
<dbReference type="PROSITE" id="PS50112">
    <property type="entry name" value="PAS"/>
    <property type="match status" value="1"/>
</dbReference>
<evidence type="ECO:0000256" key="6">
    <source>
        <dbReference type="ARBA" id="ARBA00022692"/>
    </source>
</evidence>
<keyword evidence="10 13" id="KW-1133">Transmembrane helix</keyword>
<dbReference type="PANTHER" id="PTHR42878:SF7">
    <property type="entry name" value="SENSOR HISTIDINE KINASE GLRK"/>
    <property type="match status" value="1"/>
</dbReference>
<dbReference type="Gene3D" id="3.30.565.10">
    <property type="entry name" value="Histidine kinase-like ATPase, C-terminal domain"/>
    <property type="match status" value="1"/>
</dbReference>
<proteinExistence type="predicted"/>
<evidence type="ECO:0000256" key="9">
    <source>
        <dbReference type="ARBA" id="ARBA00022840"/>
    </source>
</evidence>
<dbReference type="GO" id="GO:0005524">
    <property type="term" value="F:ATP binding"/>
    <property type="evidence" value="ECO:0007669"/>
    <property type="project" value="UniProtKB-KW"/>
</dbReference>
<organism evidence="17 18">
    <name type="scientific">Rhizobium subbaraonis</name>
    <dbReference type="NCBI Taxonomy" id="908946"/>
    <lineage>
        <taxon>Bacteria</taxon>
        <taxon>Pseudomonadati</taxon>
        <taxon>Pseudomonadota</taxon>
        <taxon>Alphaproteobacteria</taxon>
        <taxon>Hyphomicrobiales</taxon>
        <taxon>Rhizobiaceae</taxon>
        <taxon>Rhizobium/Agrobacterium group</taxon>
        <taxon>Rhizobium</taxon>
    </lineage>
</organism>
<dbReference type="SMART" id="SM00387">
    <property type="entry name" value="HATPase_c"/>
    <property type="match status" value="1"/>
</dbReference>
<dbReference type="NCBIfam" id="TIGR00229">
    <property type="entry name" value="sensory_box"/>
    <property type="match status" value="1"/>
</dbReference>
<dbReference type="InterPro" id="IPR000700">
    <property type="entry name" value="PAS-assoc_C"/>
</dbReference>
<feature type="domain" description="Histidine kinase" evidence="14">
    <location>
        <begin position="416"/>
        <end position="631"/>
    </location>
</feature>
<keyword evidence="12 13" id="KW-0472">Membrane</keyword>
<evidence type="ECO:0000256" key="8">
    <source>
        <dbReference type="ARBA" id="ARBA00022777"/>
    </source>
</evidence>
<keyword evidence="18" id="KW-1185">Reference proteome</keyword>
<evidence type="ECO:0000259" key="15">
    <source>
        <dbReference type="PROSITE" id="PS50112"/>
    </source>
</evidence>
<evidence type="ECO:0000256" key="10">
    <source>
        <dbReference type="ARBA" id="ARBA00022989"/>
    </source>
</evidence>
<evidence type="ECO:0000313" key="18">
    <source>
        <dbReference type="Proteomes" id="UP000219167"/>
    </source>
</evidence>
<feature type="transmembrane region" description="Helical" evidence="13">
    <location>
        <begin position="174"/>
        <end position="197"/>
    </location>
</feature>
<dbReference type="RefSeq" id="WP_097135778.1">
    <property type="nucleotide sequence ID" value="NZ_OBQD01000001.1"/>
</dbReference>
<dbReference type="InterPro" id="IPR036890">
    <property type="entry name" value="HATPase_C_sf"/>
</dbReference>
<dbReference type="Pfam" id="PF13426">
    <property type="entry name" value="PAS_9"/>
    <property type="match status" value="1"/>
</dbReference>
<keyword evidence="9" id="KW-0067">ATP-binding</keyword>
<dbReference type="InterPro" id="IPR003594">
    <property type="entry name" value="HATPase_dom"/>
</dbReference>
<feature type="transmembrane region" description="Helical" evidence="13">
    <location>
        <begin position="44"/>
        <end position="67"/>
    </location>
</feature>
<protein>
    <recommendedName>
        <fullName evidence="3">histidine kinase</fullName>
        <ecNumber evidence="3">2.7.13.3</ecNumber>
    </recommendedName>
</protein>
<dbReference type="InterPro" id="IPR000014">
    <property type="entry name" value="PAS"/>
</dbReference>
<dbReference type="Pfam" id="PF02518">
    <property type="entry name" value="HATPase_c"/>
    <property type="match status" value="1"/>
</dbReference>
<keyword evidence="6 13" id="KW-0812">Transmembrane</keyword>
<keyword evidence="11" id="KW-0902">Two-component regulatory system</keyword>
<evidence type="ECO:0000256" key="2">
    <source>
        <dbReference type="ARBA" id="ARBA00004141"/>
    </source>
</evidence>
<feature type="transmembrane region" description="Helical" evidence="13">
    <location>
        <begin position="147"/>
        <end position="168"/>
    </location>
</feature>
<evidence type="ECO:0000256" key="13">
    <source>
        <dbReference type="SAM" id="Phobius"/>
    </source>
</evidence>
<evidence type="ECO:0000256" key="3">
    <source>
        <dbReference type="ARBA" id="ARBA00012438"/>
    </source>
</evidence>
<dbReference type="EMBL" id="OBQD01000001">
    <property type="protein sequence ID" value="SOC35379.1"/>
    <property type="molecule type" value="Genomic_DNA"/>
</dbReference>
<evidence type="ECO:0000313" key="17">
    <source>
        <dbReference type="EMBL" id="SOC35379.1"/>
    </source>
</evidence>
<evidence type="ECO:0000259" key="14">
    <source>
        <dbReference type="PROSITE" id="PS50109"/>
    </source>
</evidence>
<dbReference type="Gene3D" id="3.30.450.20">
    <property type="entry name" value="PAS domain"/>
    <property type="match status" value="1"/>
</dbReference>
<dbReference type="GO" id="GO:0000155">
    <property type="term" value="F:phosphorelay sensor kinase activity"/>
    <property type="evidence" value="ECO:0007669"/>
    <property type="project" value="InterPro"/>
</dbReference>
<feature type="domain" description="PAC" evidence="16">
    <location>
        <begin position="355"/>
        <end position="405"/>
    </location>
</feature>
<dbReference type="CDD" id="cd00130">
    <property type="entry name" value="PAS"/>
    <property type="match status" value="1"/>
</dbReference>
<feature type="transmembrane region" description="Helical" evidence="13">
    <location>
        <begin position="12"/>
        <end position="32"/>
    </location>
</feature>
<dbReference type="InterPro" id="IPR003661">
    <property type="entry name" value="HisK_dim/P_dom"/>
</dbReference>
<dbReference type="SUPFAM" id="SSF47384">
    <property type="entry name" value="Homodimeric domain of signal transducing histidine kinase"/>
    <property type="match status" value="1"/>
</dbReference>
<evidence type="ECO:0000256" key="4">
    <source>
        <dbReference type="ARBA" id="ARBA00022553"/>
    </source>
</evidence>
<keyword evidence="5" id="KW-0808">Transferase</keyword>
<dbReference type="InterPro" id="IPR004358">
    <property type="entry name" value="Sig_transdc_His_kin-like_C"/>
</dbReference>
<keyword evidence="4" id="KW-0597">Phosphoprotein</keyword>
<dbReference type="GO" id="GO:0016020">
    <property type="term" value="C:membrane"/>
    <property type="evidence" value="ECO:0007669"/>
    <property type="project" value="UniProtKB-SubCell"/>
</dbReference>
<name>A0A285U0L5_9HYPH</name>
<dbReference type="CDD" id="cd00082">
    <property type="entry name" value="HisKA"/>
    <property type="match status" value="1"/>
</dbReference>
<accession>A0A285U0L5</accession>
<feature type="transmembrane region" description="Helical" evidence="13">
    <location>
        <begin position="118"/>
        <end position="135"/>
    </location>
</feature>
<dbReference type="AlphaFoldDB" id="A0A285U0L5"/>
<dbReference type="GO" id="GO:0000156">
    <property type="term" value="F:phosphorelay response regulator activity"/>
    <property type="evidence" value="ECO:0007669"/>
    <property type="project" value="TreeGrafter"/>
</dbReference>
<dbReference type="EC" id="2.7.13.3" evidence="3"/>
<evidence type="ECO:0000256" key="11">
    <source>
        <dbReference type="ARBA" id="ARBA00023012"/>
    </source>
</evidence>
<dbReference type="InterPro" id="IPR035965">
    <property type="entry name" value="PAS-like_dom_sf"/>
</dbReference>
<feature type="transmembrane region" description="Helical" evidence="13">
    <location>
        <begin position="74"/>
        <end position="93"/>
    </location>
</feature>
<keyword evidence="8" id="KW-0418">Kinase</keyword>
<comment type="subcellular location">
    <subcellularLocation>
        <location evidence="2">Membrane</location>
        <topology evidence="2">Multi-pass membrane protein</topology>
    </subcellularLocation>
</comment>
<dbReference type="OrthoDB" id="9795133at2"/>
<evidence type="ECO:0000256" key="12">
    <source>
        <dbReference type="ARBA" id="ARBA00023136"/>
    </source>
</evidence>
<evidence type="ECO:0000256" key="5">
    <source>
        <dbReference type="ARBA" id="ARBA00022679"/>
    </source>
</evidence>
<evidence type="ECO:0000259" key="16">
    <source>
        <dbReference type="PROSITE" id="PS50113"/>
    </source>
</evidence>
<dbReference type="PROSITE" id="PS50109">
    <property type="entry name" value="HIS_KIN"/>
    <property type="match status" value="1"/>
</dbReference>
<dbReference type="PANTHER" id="PTHR42878">
    <property type="entry name" value="TWO-COMPONENT HISTIDINE KINASE"/>
    <property type="match status" value="1"/>
</dbReference>
<dbReference type="SUPFAM" id="SSF55874">
    <property type="entry name" value="ATPase domain of HSP90 chaperone/DNA topoisomerase II/histidine kinase"/>
    <property type="match status" value="1"/>
</dbReference>
<reference evidence="17 18" key="1">
    <citation type="submission" date="2017-08" db="EMBL/GenBank/DDBJ databases">
        <authorList>
            <person name="de Groot N.N."/>
        </authorList>
    </citation>
    <scope>NUCLEOTIDE SEQUENCE [LARGE SCALE GENOMIC DNA]</scope>
    <source>
        <strain evidence="17 18">JC85</strain>
    </source>
</reference>
<evidence type="ECO:0000256" key="1">
    <source>
        <dbReference type="ARBA" id="ARBA00000085"/>
    </source>
</evidence>
<keyword evidence="7" id="KW-0547">Nucleotide-binding</keyword>
<dbReference type="InterPro" id="IPR036097">
    <property type="entry name" value="HisK_dim/P_sf"/>
</dbReference>
<feature type="transmembrane region" description="Helical" evidence="13">
    <location>
        <begin position="209"/>
        <end position="227"/>
    </location>
</feature>
<dbReference type="SUPFAM" id="SSF55785">
    <property type="entry name" value="PYP-like sensor domain (PAS domain)"/>
    <property type="match status" value="1"/>
</dbReference>
<dbReference type="PRINTS" id="PR00344">
    <property type="entry name" value="BCTRLSENSOR"/>
</dbReference>
<dbReference type="Gene3D" id="1.10.287.130">
    <property type="match status" value="1"/>
</dbReference>